<accession>X6MQH5</accession>
<dbReference type="AlphaFoldDB" id="X6MQH5"/>
<reference evidence="2 3" key="1">
    <citation type="journal article" date="2013" name="Curr. Biol.">
        <title>The Genome of the Foraminiferan Reticulomyxa filosa.</title>
        <authorList>
            <person name="Glockner G."/>
            <person name="Hulsmann N."/>
            <person name="Schleicher M."/>
            <person name="Noegel A.A."/>
            <person name="Eichinger L."/>
            <person name="Gallinger C."/>
            <person name="Pawlowski J."/>
            <person name="Sierra R."/>
            <person name="Euteneuer U."/>
            <person name="Pillet L."/>
            <person name="Moustafa A."/>
            <person name="Platzer M."/>
            <person name="Groth M."/>
            <person name="Szafranski K."/>
            <person name="Schliwa M."/>
        </authorList>
    </citation>
    <scope>NUCLEOTIDE SEQUENCE [LARGE SCALE GENOMIC DNA]</scope>
</reference>
<feature type="compositionally biased region" description="Low complexity" evidence="1">
    <location>
        <begin position="78"/>
        <end position="91"/>
    </location>
</feature>
<gene>
    <name evidence="2" type="ORF">RFI_21490</name>
</gene>
<sequence>MISTSRIGKFPRVKSANAINSIFPDMRPEESLAERGQKGVVNNNDAGNQANFKAQVGSGYVEKARESEQRQFPRHRTSVSNSSSSSQLLNRRTSREMEEALNKGDLKGITDAYLEQELTKIQTRLQQRQSATTIDQLNSRVFFFFF</sequence>
<feature type="compositionally biased region" description="Basic and acidic residues" evidence="1">
    <location>
        <begin position="93"/>
        <end position="102"/>
    </location>
</feature>
<feature type="region of interest" description="Disordered" evidence="1">
    <location>
        <begin position="27"/>
        <end position="102"/>
    </location>
</feature>
<feature type="compositionally biased region" description="Polar residues" evidence="1">
    <location>
        <begin position="40"/>
        <end position="52"/>
    </location>
</feature>
<protein>
    <submittedName>
        <fullName evidence="2">Uncharacterized protein</fullName>
    </submittedName>
</protein>
<feature type="compositionally biased region" description="Basic and acidic residues" evidence="1">
    <location>
        <begin position="27"/>
        <end position="37"/>
    </location>
</feature>
<evidence type="ECO:0000313" key="3">
    <source>
        <dbReference type="Proteomes" id="UP000023152"/>
    </source>
</evidence>
<proteinExistence type="predicted"/>
<name>X6MQH5_RETFI</name>
<comment type="caution">
    <text evidence="2">The sequence shown here is derived from an EMBL/GenBank/DDBJ whole genome shotgun (WGS) entry which is preliminary data.</text>
</comment>
<dbReference type="EMBL" id="ASPP01018731">
    <property type="protein sequence ID" value="ETO15871.1"/>
    <property type="molecule type" value="Genomic_DNA"/>
</dbReference>
<dbReference type="Proteomes" id="UP000023152">
    <property type="component" value="Unassembled WGS sequence"/>
</dbReference>
<feature type="compositionally biased region" description="Basic and acidic residues" evidence="1">
    <location>
        <begin position="62"/>
        <end position="71"/>
    </location>
</feature>
<organism evidence="2 3">
    <name type="scientific">Reticulomyxa filosa</name>
    <dbReference type="NCBI Taxonomy" id="46433"/>
    <lineage>
        <taxon>Eukaryota</taxon>
        <taxon>Sar</taxon>
        <taxon>Rhizaria</taxon>
        <taxon>Retaria</taxon>
        <taxon>Foraminifera</taxon>
        <taxon>Monothalamids</taxon>
        <taxon>Reticulomyxidae</taxon>
        <taxon>Reticulomyxa</taxon>
    </lineage>
</organism>
<evidence type="ECO:0000256" key="1">
    <source>
        <dbReference type="SAM" id="MobiDB-lite"/>
    </source>
</evidence>
<keyword evidence="3" id="KW-1185">Reference proteome</keyword>
<evidence type="ECO:0000313" key="2">
    <source>
        <dbReference type="EMBL" id="ETO15871.1"/>
    </source>
</evidence>